<dbReference type="Proteomes" id="UP000647133">
    <property type="component" value="Unassembled WGS sequence"/>
</dbReference>
<evidence type="ECO:0000256" key="5">
    <source>
        <dbReference type="SAM" id="SignalP"/>
    </source>
</evidence>
<dbReference type="PROSITE" id="PS00149">
    <property type="entry name" value="SULFATASE_2"/>
    <property type="match status" value="1"/>
</dbReference>
<dbReference type="Gene3D" id="3.30.1120.10">
    <property type="match status" value="1"/>
</dbReference>
<protein>
    <submittedName>
        <fullName evidence="7">Arylsulfatase</fullName>
    </submittedName>
</protein>
<feature type="domain" description="Sulfatase N-terminal" evidence="6">
    <location>
        <begin position="30"/>
        <end position="384"/>
    </location>
</feature>
<feature type="signal peptide" evidence="5">
    <location>
        <begin position="1"/>
        <end position="23"/>
    </location>
</feature>
<keyword evidence="3" id="KW-0378">Hydrolase</keyword>
<evidence type="ECO:0000256" key="1">
    <source>
        <dbReference type="ARBA" id="ARBA00008779"/>
    </source>
</evidence>
<evidence type="ECO:0000256" key="3">
    <source>
        <dbReference type="ARBA" id="ARBA00022801"/>
    </source>
</evidence>
<dbReference type="PROSITE" id="PS00523">
    <property type="entry name" value="SULFATASE_1"/>
    <property type="match status" value="1"/>
</dbReference>
<name>A0ABR9ALL3_9BACT</name>
<evidence type="ECO:0000313" key="8">
    <source>
        <dbReference type="Proteomes" id="UP000647133"/>
    </source>
</evidence>
<dbReference type="EMBL" id="JACYTQ010000002">
    <property type="protein sequence ID" value="MBD8488733.1"/>
    <property type="molecule type" value="Genomic_DNA"/>
</dbReference>
<evidence type="ECO:0000313" key="7">
    <source>
        <dbReference type="EMBL" id="MBD8488733.1"/>
    </source>
</evidence>
<evidence type="ECO:0000256" key="2">
    <source>
        <dbReference type="ARBA" id="ARBA00022723"/>
    </source>
</evidence>
<dbReference type="Gene3D" id="3.40.720.10">
    <property type="entry name" value="Alkaline Phosphatase, subunit A"/>
    <property type="match status" value="1"/>
</dbReference>
<keyword evidence="5" id="KW-0732">Signal</keyword>
<comment type="similarity">
    <text evidence="1">Belongs to the sulfatase family.</text>
</comment>
<dbReference type="PROSITE" id="PS51257">
    <property type="entry name" value="PROKAR_LIPOPROTEIN"/>
    <property type="match status" value="1"/>
</dbReference>
<evidence type="ECO:0000259" key="6">
    <source>
        <dbReference type="Pfam" id="PF00884"/>
    </source>
</evidence>
<dbReference type="InterPro" id="IPR000917">
    <property type="entry name" value="Sulfatase_N"/>
</dbReference>
<dbReference type="PANTHER" id="PTHR42693">
    <property type="entry name" value="ARYLSULFATASE FAMILY MEMBER"/>
    <property type="match status" value="1"/>
</dbReference>
<dbReference type="CDD" id="cd16143">
    <property type="entry name" value="ARS_like"/>
    <property type="match status" value="1"/>
</dbReference>
<proteinExistence type="inferred from homology"/>
<accession>A0ABR9ALL3</accession>
<evidence type="ECO:0000256" key="4">
    <source>
        <dbReference type="ARBA" id="ARBA00022837"/>
    </source>
</evidence>
<dbReference type="PANTHER" id="PTHR42693:SF53">
    <property type="entry name" value="ENDO-4-O-SULFATASE"/>
    <property type="match status" value="1"/>
</dbReference>
<dbReference type="RefSeq" id="WP_192009586.1">
    <property type="nucleotide sequence ID" value="NZ_JACYTQ010000002.1"/>
</dbReference>
<dbReference type="SUPFAM" id="SSF53649">
    <property type="entry name" value="Alkaline phosphatase-like"/>
    <property type="match status" value="1"/>
</dbReference>
<gene>
    <name evidence="7" type="ORF">IFO69_08255</name>
</gene>
<reference evidence="7 8" key="1">
    <citation type="submission" date="2020-09" db="EMBL/GenBank/DDBJ databases">
        <title>Echinicola sp. CAU 1574 isolated from sand of Sido Beach.</title>
        <authorList>
            <person name="Kim W."/>
        </authorList>
    </citation>
    <scope>NUCLEOTIDE SEQUENCE [LARGE SCALE GENOMIC DNA]</scope>
    <source>
        <strain evidence="7 8">CAU 1574</strain>
    </source>
</reference>
<feature type="chain" id="PRO_5047249416" evidence="5">
    <location>
        <begin position="24"/>
        <end position="491"/>
    </location>
</feature>
<keyword evidence="2" id="KW-0479">Metal-binding</keyword>
<dbReference type="Pfam" id="PF00884">
    <property type="entry name" value="Sulfatase"/>
    <property type="match status" value="1"/>
</dbReference>
<keyword evidence="8" id="KW-1185">Reference proteome</keyword>
<organism evidence="7 8">
    <name type="scientific">Echinicola arenosa</name>
    <dbReference type="NCBI Taxonomy" id="2774144"/>
    <lineage>
        <taxon>Bacteria</taxon>
        <taxon>Pseudomonadati</taxon>
        <taxon>Bacteroidota</taxon>
        <taxon>Cytophagia</taxon>
        <taxon>Cytophagales</taxon>
        <taxon>Cyclobacteriaceae</taxon>
        <taxon>Echinicola</taxon>
    </lineage>
</organism>
<dbReference type="InterPro" id="IPR050738">
    <property type="entry name" value="Sulfatase"/>
</dbReference>
<keyword evidence="4" id="KW-0106">Calcium</keyword>
<comment type="caution">
    <text evidence="7">The sequence shown here is derived from an EMBL/GenBank/DDBJ whole genome shotgun (WGS) entry which is preliminary data.</text>
</comment>
<dbReference type="InterPro" id="IPR024607">
    <property type="entry name" value="Sulfatase_CS"/>
</dbReference>
<sequence>MNYKQLIFALFLLTMTLMTSCNRKEDNKPPNIVLILADDLGYGDVGTYNDQAKVNTPYIDQLAKDGMWFTDAHTPSSVCTPTRYGILTGRYSWRTRLKKSVLWPWEAPLIEEHRETLPDMLKSVGYQTAAIGKWHLGWNWSTHDTVPAEDNNGAEVNYNEPIKGGPLAAGFDYYFGDDVPNFPPYTFIENEKVVEMPSVSKPDDMFGHKGVMAPGWTLENVMPTITQKSVEYIESAAKTDKPFFLYFALTAPHTPIAPTAKFKGSSQAGAYGDFVQEVDWTVGQVMDALKRNGLDENTIVIFTSDNGSPARNGENYSGPVSSVIKDYGHYANGSWRGYKGDAWEGGHRVPFIVKWPTHIEAGTSAKGLVSSLDIMATVRDIVGIEKKENSSPDGQSMLPTLKDANEPARNFLVHHSHQGVFAIRKGDWKLIQSQKSGGFSDGLNKEGYGIETPGQLYNMKDDPAESNNLYAAHPEIVDELSKILQGIKEED</sequence>
<dbReference type="InterPro" id="IPR017850">
    <property type="entry name" value="Alkaline_phosphatase_core_sf"/>
</dbReference>